<evidence type="ECO:0000256" key="10">
    <source>
        <dbReference type="SAM" id="SignalP"/>
    </source>
</evidence>
<reference evidence="13 14" key="1">
    <citation type="submission" date="2021-04" db="EMBL/GenBank/DDBJ databases">
        <title>Chitinophaga sp. nov., isolated from the rhizosphere soil.</title>
        <authorList>
            <person name="He S."/>
        </authorList>
    </citation>
    <scope>NUCLEOTIDE SEQUENCE [LARGE SCALE GENOMIC DNA]</scope>
    <source>
        <strain evidence="13 14">2R12</strain>
    </source>
</reference>
<dbReference type="Proteomes" id="UP000676386">
    <property type="component" value="Unassembled WGS sequence"/>
</dbReference>
<evidence type="ECO:0000256" key="9">
    <source>
        <dbReference type="RuleBase" id="RU003357"/>
    </source>
</evidence>
<dbReference type="Pfam" id="PF13715">
    <property type="entry name" value="CarbopepD_reg_2"/>
    <property type="match status" value="1"/>
</dbReference>
<dbReference type="InterPro" id="IPR000531">
    <property type="entry name" value="Beta-barrel_TonB"/>
</dbReference>
<evidence type="ECO:0000313" key="14">
    <source>
        <dbReference type="Proteomes" id="UP000676386"/>
    </source>
</evidence>
<dbReference type="Gene3D" id="2.60.40.1120">
    <property type="entry name" value="Carboxypeptidase-like, regulatory domain"/>
    <property type="match status" value="1"/>
</dbReference>
<dbReference type="InterPro" id="IPR023997">
    <property type="entry name" value="TonB-dep_OMP_SusC/RagA_CS"/>
</dbReference>
<dbReference type="InterPro" id="IPR012910">
    <property type="entry name" value="Plug_dom"/>
</dbReference>
<keyword evidence="10" id="KW-0732">Signal</keyword>
<evidence type="ECO:0000256" key="5">
    <source>
        <dbReference type="ARBA" id="ARBA00023077"/>
    </source>
</evidence>
<feature type="chain" id="PRO_5046544092" evidence="10">
    <location>
        <begin position="19"/>
        <end position="1070"/>
    </location>
</feature>
<dbReference type="InterPro" id="IPR008969">
    <property type="entry name" value="CarboxyPept-like_regulatory"/>
</dbReference>
<dbReference type="Pfam" id="PF07715">
    <property type="entry name" value="Plug"/>
    <property type="match status" value="1"/>
</dbReference>
<dbReference type="RefSeq" id="WP_211972204.1">
    <property type="nucleotide sequence ID" value="NZ_JAGTXB010000003.1"/>
</dbReference>
<evidence type="ECO:0000256" key="3">
    <source>
        <dbReference type="ARBA" id="ARBA00022452"/>
    </source>
</evidence>
<dbReference type="NCBIfam" id="TIGR04057">
    <property type="entry name" value="SusC_RagA_signa"/>
    <property type="match status" value="1"/>
</dbReference>
<keyword evidence="4 8" id="KW-0812">Transmembrane</keyword>
<dbReference type="InterPro" id="IPR023996">
    <property type="entry name" value="TonB-dep_OMP_SusC/RagA"/>
</dbReference>
<comment type="similarity">
    <text evidence="8 9">Belongs to the TonB-dependent receptor family.</text>
</comment>
<sequence length="1070" mass="118063">MRFIFAVFLFLLAAAASAQPNARVKISGRILSNDQVPLAGISISAMKGGIKTTTGTDGTFTLSLVELPDTLNFTHIGYQPVRTLIASPEKALEVIMNTVATELSQVTVSTGYQRIKPNQVNGSFSIVDNVLLIQQTGTNILNRLQNVTPGLSFNPGYGNANSNNNKTGINIRGLGTINGSLDPLIVLDNFVFNGDIQNINPTDIESITILKDAAAASIWGARAGNGVIVITTKKSRYNQKPTVSLTTGSIVQKKPDLSTLNDMSIADYMNLETFLFGKNYFNPALNRKFVPVPPLIEVLLKRKSGLISATDSITQVAALQAQDSKAQYEEYFYRPATTQQYSLSVSGGSSNVRWLMAGAIDRNTDNLSTRYDKVNLHLSNAVKLSAKLQTDINVYYTNSKATSGKESFNTVASVNGRYTPYLSFADKEGNPLPVPKYYRDSYVDTAGAGHLLNWKYIPLDEYKLRQATTHTDDILANITIAYKILPSLQISVLYQHQQQRTDLQNISGVGSFDARNTINLFTQVNRSTGQVTQNVPVGDILRTTFTNRKSQNLRGQIDFNKKWKDQNVALLAGAEIQQLQTDGNKNIYYGYNDQPLSYAKMDFLNQYPTFITGRNQIIADAGLPPANTTNRFVSAFANMNYGYKSKYSVSLSARYDGSNAFGVATNDRWKPLWSAGLGWDICRERFYGLQWLPQLKLRATYGTSGNVDLTRTALPVAVYSVDPLTNIPIAAITNLNNPRLRWETVKQVDIGLQFSNNFLSGSVDYYRKKGTDLYGPMPYDYTAWGASNFIIANVADMQGTGIDVLLNSQNLNGKLKWNTTAIYNYVSNKTTKYYDESAQSINTLLSGGRSITPVIGRPLYSIAAFQWASLDKAGNPQGYLNGELSTDYAAMLASTPGKDGKIPSIVYVGSSIPRSTGSLINTFGFFNFELSVNISYKFGYYFRKPSISYSGIVAGAMGNKEYAERWQRPGDENKTSVPSFNYPVDGTRDMFYAYSTINALKGDHIRLQYINLTYTPVGHFGIKALKQFQLYANMANVGILWRANDHGIDPDFPNGLPTPKTFSAGVRASF</sequence>
<accession>A0ABS5IXM4</accession>
<evidence type="ECO:0000256" key="4">
    <source>
        <dbReference type="ARBA" id="ARBA00022692"/>
    </source>
</evidence>
<feature type="signal peptide" evidence="10">
    <location>
        <begin position="1"/>
        <end position="18"/>
    </location>
</feature>
<keyword evidence="5 9" id="KW-0798">TonB box</keyword>
<keyword evidence="7 8" id="KW-0998">Cell outer membrane</keyword>
<proteinExistence type="inferred from homology"/>
<dbReference type="SUPFAM" id="SSF49464">
    <property type="entry name" value="Carboxypeptidase regulatory domain-like"/>
    <property type="match status" value="1"/>
</dbReference>
<dbReference type="Pfam" id="PF00593">
    <property type="entry name" value="TonB_dep_Rec_b-barrel"/>
    <property type="match status" value="1"/>
</dbReference>
<dbReference type="InterPro" id="IPR037066">
    <property type="entry name" value="Plug_dom_sf"/>
</dbReference>
<keyword evidence="2 8" id="KW-0813">Transport</keyword>
<keyword evidence="3 8" id="KW-1134">Transmembrane beta strand</keyword>
<dbReference type="InterPro" id="IPR039426">
    <property type="entry name" value="TonB-dep_rcpt-like"/>
</dbReference>
<evidence type="ECO:0000259" key="11">
    <source>
        <dbReference type="Pfam" id="PF00593"/>
    </source>
</evidence>
<dbReference type="SUPFAM" id="SSF56935">
    <property type="entry name" value="Porins"/>
    <property type="match status" value="1"/>
</dbReference>
<evidence type="ECO:0000256" key="8">
    <source>
        <dbReference type="PROSITE-ProRule" id="PRU01360"/>
    </source>
</evidence>
<organism evidence="13 14">
    <name type="scientific">Chitinophaga hostae</name>
    <dbReference type="NCBI Taxonomy" id="2831022"/>
    <lineage>
        <taxon>Bacteria</taxon>
        <taxon>Pseudomonadati</taxon>
        <taxon>Bacteroidota</taxon>
        <taxon>Chitinophagia</taxon>
        <taxon>Chitinophagales</taxon>
        <taxon>Chitinophagaceae</taxon>
        <taxon>Chitinophaga</taxon>
    </lineage>
</organism>
<dbReference type="Gene3D" id="2.170.130.10">
    <property type="entry name" value="TonB-dependent receptor, plug domain"/>
    <property type="match status" value="1"/>
</dbReference>
<name>A0ABS5IXM4_9BACT</name>
<feature type="domain" description="TonB-dependent receptor-like beta-barrel" evidence="11">
    <location>
        <begin position="413"/>
        <end position="863"/>
    </location>
</feature>
<comment type="caution">
    <text evidence="13">The sequence shown here is derived from an EMBL/GenBank/DDBJ whole genome shotgun (WGS) entry which is preliminary data.</text>
</comment>
<dbReference type="InterPro" id="IPR036942">
    <property type="entry name" value="Beta-barrel_TonB_sf"/>
</dbReference>
<comment type="subcellular location">
    <subcellularLocation>
        <location evidence="1 8">Cell outer membrane</location>
        <topology evidence="1 8">Multi-pass membrane protein</topology>
    </subcellularLocation>
</comment>
<dbReference type="NCBIfam" id="TIGR04056">
    <property type="entry name" value="OMP_RagA_SusC"/>
    <property type="match status" value="1"/>
</dbReference>
<dbReference type="PROSITE" id="PS52016">
    <property type="entry name" value="TONB_DEPENDENT_REC_3"/>
    <property type="match status" value="1"/>
</dbReference>
<evidence type="ECO:0000256" key="7">
    <source>
        <dbReference type="ARBA" id="ARBA00023237"/>
    </source>
</evidence>
<dbReference type="EMBL" id="JAGTXB010000003">
    <property type="protein sequence ID" value="MBS0027092.1"/>
    <property type="molecule type" value="Genomic_DNA"/>
</dbReference>
<keyword evidence="14" id="KW-1185">Reference proteome</keyword>
<protein>
    <submittedName>
        <fullName evidence="13">SusC/RagA family TonB-linked outer membrane protein</fullName>
    </submittedName>
</protein>
<keyword evidence="6 8" id="KW-0472">Membrane</keyword>
<evidence type="ECO:0000256" key="1">
    <source>
        <dbReference type="ARBA" id="ARBA00004571"/>
    </source>
</evidence>
<dbReference type="Gene3D" id="2.40.170.20">
    <property type="entry name" value="TonB-dependent receptor, beta-barrel domain"/>
    <property type="match status" value="1"/>
</dbReference>
<evidence type="ECO:0000259" key="12">
    <source>
        <dbReference type="Pfam" id="PF07715"/>
    </source>
</evidence>
<evidence type="ECO:0000256" key="2">
    <source>
        <dbReference type="ARBA" id="ARBA00022448"/>
    </source>
</evidence>
<gene>
    <name evidence="13" type="ORF">KE626_07205</name>
</gene>
<evidence type="ECO:0000256" key="6">
    <source>
        <dbReference type="ARBA" id="ARBA00023136"/>
    </source>
</evidence>
<evidence type="ECO:0000313" key="13">
    <source>
        <dbReference type="EMBL" id="MBS0027092.1"/>
    </source>
</evidence>
<feature type="domain" description="TonB-dependent receptor plug" evidence="12">
    <location>
        <begin position="119"/>
        <end position="227"/>
    </location>
</feature>